<evidence type="ECO:0000313" key="2">
    <source>
        <dbReference type="Proteomes" id="UP000811609"/>
    </source>
</evidence>
<protein>
    <submittedName>
        <fullName evidence="1">Uncharacterized protein</fullName>
    </submittedName>
</protein>
<keyword evidence="2" id="KW-1185">Reference proteome</keyword>
<dbReference type="Proteomes" id="UP000811609">
    <property type="component" value="Chromosome 14"/>
</dbReference>
<dbReference type="EMBL" id="CM031822">
    <property type="protein sequence ID" value="KAG6629620.1"/>
    <property type="molecule type" value="Genomic_DNA"/>
</dbReference>
<sequence>MFLGTFSFQNVQEYLTWKCCMTRNEDLIQQASFVKVTLTEF</sequence>
<reference evidence="1" key="1">
    <citation type="submission" date="2020-12" db="EMBL/GenBank/DDBJ databases">
        <title>WGS assembly of Carya illinoinensis cv. Pawnee.</title>
        <authorList>
            <person name="Platts A."/>
            <person name="Shu S."/>
            <person name="Wright S."/>
            <person name="Barry K."/>
            <person name="Edger P."/>
            <person name="Pires J.C."/>
            <person name="Schmutz J."/>
        </authorList>
    </citation>
    <scope>NUCLEOTIDE SEQUENCE</scope>
    <source>
        <tissue evidence="1">Leaf</tissue>
    </source>
</reference>
<organism evidence="1 2">
    <name type="scientific">Carya illinoinensis</name>
    <name type="common">Pecan</name>
    <dbReference type="NCBI Taxonomy" id="32201"/>
    <lineage>
        <taxon>Eukaryota</taxon>
        <taxon>Viridiplantae</taxon>
        <taxon>Streptophyta</taxon>
        <taxon>Embryophyta</taxon>
        <taxon>Tracheophyta</taxon>
        <taxon>Spermatophyta</taxon>
        <taxon>Magnoliopsida</taxon>
        <taxon>eudicotyledons</taxon>
        <taxon>Gunneridae</taxon>
        <taxon>Pentapetalae</taxon>
        <taxon>rosids</taxon>
        <taxon>fabids</taxon>
        <taxon>Fagales</taxon>
        <taxon>Juglandaceae</taxon>
        <taxon>Carya</taxon>
    </lineage>
</organism>
<accession>A0A8T1NLF7</accession>
<name>A0A8T1NLF7_CARIL</name>
<evidence type="ECO:0000313" key="1">
    <source>
        <dbReference type="EMBL" id="KAG6629620.1"/>
    </source>
</evidence>
<gene>
    <name evidence="1" type="ORF">CIPAW_14G097100</name>
</gene>
<proteinExistence type="predicted"/>
<dbReference type="AlphaFoldDB" id="A0A8T1NLF7"/>
<comment type="caution">
    <text evidence="1">The sequence shown here is derived from an EMBL/GenBank/DDBJ whole genome shotgun (WGS) entry which is preliminary data.</text>
</comment>